<dbReference type="PROSITE" id="PS50109">
    <property type="entry name" value="HIS_KIN"/>
    <property type="match status" value="1"/>
</dbReference>
<keyword evidence="10 13" id="KW-1133">Transmembrane helix</keyword>
<dbReference type="SMART" id="SM00091">
    <property type="entry name" value="PAS"/>
    <property type="match status" value="1"/>
</dbReference>
<feature type="domain" description="PAS" evidence="15">
    <location>
        <begin position="753"/>
        <end position="824"/>
    </location>
</feature>
<feature type="transmembrane region" description="Helical" evidence="13">
    <location>
        <begin position="250"/>
        <end position="272"/>
    </location>
</feature>
<evidence type="ECO:0000256" key="9">
    <source>
        <dbReference type="ARBA" id="ARBA00022840"/>
    </source>
</evidence>
<dbReference type="Gene3D" id="1.10.8.500">
    <property type="entry name" value="HAMP domain in histidine kinase"/>
    <property type="match status" value="1"/>
</dbReference>
<keyword evidence="9" id="KW-0067">ATP-binding</keyword>
<dbReference type="InterPro" id="IPR004358">
    <property type="entry name" value="Sig_transdc_His_kin-like_C"/>
</dbReference>
<feature type="transmembrane region" description="Helical" evidence="13">
    <location>
        <begin position="93"/>
        <end position="126"/>
    </location>
</feature>
<keyword evidence="5" id="KW-0808">Transferase</keyword>
<name>A0A0S7BJ93_9CHLR</name>
<dbReference type="PROSITE" id="PS50112">
    <property type="entry name" value="PAS"/>
    <property type="match status" value="1"/>
</dbReference>
<evidence type="ECO:0000256" key="1">
    <source>
        <dbReference type="ARBA" id="ARBA00000085"/>
    </source>
</evidence>
<dbReference type="InterPro" id="IPR036097">
    <property type="entry name" value="HisK_dim/P_sf"/>
</dbReference>
<organism evidence="17">
    <name type="scientific">Longilinea arvoryzae</name>
    <dbReference type="NCBI Taxonomy" id="360412"/>
    <lineage>
        <taxon>Bacteria</taxon>
        <taxon>Bacillati</taxon>
        <taxon>Chloroflexota</taxon>
        <taxon>Anaerolineae</taxon>
        <taxon>Anaerolineales</taxon>
        <taxon>Anaerolineaceae</taxon>
        <taxon>Longilinea</taxon>
    </lineage>
</organism>
<evidence type="ECO:0000256" key="8">
    <source>
        <dbReference type="ARBA" id="ARBA00022777"/>
    </source>
</evidence>
<dbReference type="CDD" id="cd00130">
    <property type="entry name" value="PAS"/>
    <property type="match status" value="1"/>
</dbReference>
<dbReference type="SMART" id="SM00388">
    <property type="entry name" value="HisKA"/>
    <property type="match status" value="1"/>
</dbReference>
<comment type="catalytic activity">
    <reaction evidence="1">
        <text>ATP + protein L-histidine = ADP + protein N-phospho-L-histidine.</text>
        <dbReference type="EC" id="2.7.13.3"/>
    </reaction>
</comment>
<dbReference type="PROSITE" id="PS50885">
    <property type="entry name" value="HAMP"/>
    <property type="match status" value="1"/>
</dbReference>
<feature type="transmembrane region" description="Helical" evidence="13">
    <location>
        <begin position="197"/>
        <end position="227"/>
    </location>
</feature>
<dbReference type="PANTHER" id="PTHR42878:SF7">
    <property type="entry name" value="SENSOR HISTIDINE KINASE GLRK"/>
    <property type="match status" value="1"/>
</dbReference>
<keyword evidence="11" id="KW-0902">Two-component regulatory system</keyword>
<dbReference type="EMBL" id="DF967972">
    <property type="protein sequence ID" value="GAP14424.1"/>
    <property type="molecule type" value="Genomic_DNA"/>
</dbReference>
<dbReference type="FunFam" id="3.30.565.10:FF:000006">
    <property type="entry name" value="Sensor histidine kinase WalK"/>
    <property type="match status" value="1"/>
</dbReference>
<dbReference type="GO" id="GO:0000155">
    <property type="term" value="F:phosphorelay sensor kinase activity"/>
    <property type="evidence" value="ECO:0007669"/>
    <property type="project" value="InterPro"/>
</dbReference>
<dbReference type="Gene3D" id="1.10.287.130">
    <property type="match status" value="1"/>
</dbReference>
<comment type="subcellular location">
    <subcellularLocation>
        <location evidence="2">Membrane</location>
        <topology evidence="2">Multi-pass membrane protein</topology>
    </subcellularLocation>
</comment>
<dbReference type="GO" id="GO:0000156">
    <property type="term" value="F:phosphorelay response regulator activity"/>
    <property type="evidence" value="ECO:0007669"/>
    <property type="project" value="TreeGrafter"/>
</dbReference>
<dbReference type="Pfam" id="PF08448">
    <property type="entry name" value="PAS_4"/>
    <property type="match status" value="1"/>
</dbReference>
<dbReference type="SUPFAM" id="SSF55874">
    <property type="entry name" value="ATPase domain of HSP90 chaperone/DNA topoisomerase II/histidine kinase"/>
    <property type="match status" value="1"/>
</dbReference>
<evidence type="ECO:0000256" key="11">
    <source>
        <dbReference type="ARBA" id="ARBA00023012"/>
    </source>
</evidence>
<feature type="domain" description="Histidine kinase" evidence="14">
    <location>
        <begin position="873"/>
        <end position="1090"/>
    </location>
</feature>
<dbReference type="Pfam" id="PF00512">
    <property type="entry name" value="HisKA"/>
    <property type="match status" value="1"/>
</dbReference>
<evidence type="ECO:0000313" key="18">
    <source>
        <dbReference type="Proteomes" id="UP000055060"/>
    </source>
</evidence>
<evidence type="ECO:0000256" key="7">
    <source>
        <dbReference type="ARBA" id="ARBA00022741"/>
    </source>
</evidence>
<evidence type="ECO:0000256" key="3">
    <source>
        <dbReference type="ARBA" id="ARBA00012438"/>
    </source>
</evidence>
<keyword evidence="8 17" id="KW-0418">Kinase</keyword>
<dbReference type="InterPro" id="IPR003661">
    <property type="entry name" value="HisK_dim/P_dom"/>
</dbReference>
<keyword evidence="4" id="KW-0597">Phosphoprotein</keyword>
<protein>
    <recommendedName>
        <fullName evidence="3">histidine kinase</fullName>
        <ecNumber evidence="3">2.7.13.3</ecNumber>
    </recommendedName>
</protein>
<feature type="transmembrane region" description="Helical" evidence="13">
    <location>
        <begin position="165"/>
        <end position="185"/>
    </location>
</feature>
<dbReference type="InterPro" id="IPR029016">
    <property type="entry name" value="GAF-like_dom_sf"/>
</dbReference>
<keyword evidence="18" id="KW-1185">Reference proteome</keyword>
<dbReference type="Gene3D" id="3.30.450.40">
    <property type="match status" value="1"/>
</dbReference>
<dbReference type="SMART" id="SM00304">
    <property type="entry name" value="HAMP"/>
    <property type="match status" value="1"/>
</dbReference>
<dbReference type="CDD" id="cd00082">
    <property type="entry name" value="HisKA"/>
    <property type="match status" value="1"/>
</dbReference>
<dbReference type="Pfam" id="PF02518">
    <property type="entry name" value="HATPase_c"/>
    <property type="match status" value="1"/>
</dbReference>
<sequence length="1099" mass="121070">MQNIVTLIQNAAYIDPPHGFSGWLGWIALLILLAIGIRHFWEPNFEKLKRSWWVLAILVVAVPLTTLFIGIRLPGSESMTVPNLPVESSTPALMFFLAVPWVLAAGLYGVLPAVVLGAFSGLLLAVWETHTAFTPLEFAILAMIFSLAVRQRYRTSFYHFLRNPLGAAVIVGLLYVPISILASFFSTNGDLAVRVDYALTGSWIVLLARITELLVACVIAEIVYLIIPKMWGRSGPLFPSPSETSLQTRFFFWTFPLILLLILTLMFSDWIVAGNAAREMIRERLSSTAQVAADSLPYFLESGQGLLLNQARPELLELDAASQGDEMARILRSVPFFNRIGLYDVHGNLLSQAPDDIAYRLNEREKVAVNLATQGVLVQSYTLNPVGGDTSAQVVFVAAVQDSAGQPLGVLMGWTNLQENPFTQPAIQALKKINDMGGEGAILDDEHLILYDTLETSSLVMSQYLGSVPESADFFEESSQMGTRRMVYSQPTTGRPWSVVVSLPSERVQSLALSIAIPLLMILLVIAIIGYLLLRFSLRRVTTTMRSLAQQATLISQGQLNSPLKIYGVDEVGQLSSAFERMRLSLKARLQELNRLLEVSQGVAANLEIEKAVQPILKAAVGDGVSVARLVLVQPVSLDQEDGRPIAFSAGPAAELYSGLDFPITEQVRKAEMLVMPNMARLRRLNLNPGQPVPAALLGMPIYHESQFYGALWIGYDAPRQFTEEDIRFLSTLTAQSALAAANSGLYASAEIGRQRMEAVLSSTPEPVLVFDEQSRLLLLNPAALQTAGLINSATAGKTMDEVIAIPDLLALVKAPLDERIQSREVNLPNNKVYHASVSPVLAESRRVGRIVILQDITHFKELDAIKSEFVSTVSHDLRSPLTLMKGYTAMLQMVGELNDQQQGYTKKIMVGVENMTRLVNNLLDLGRIETGIGLRSEKVLLNEIVDQVMTSLQPQAAQNNISLVLDAQELQPIVVNADPALIQQAFYNLIENAVKYTQSNGHVEVHLDRRPRSVVFSVRDNGIGIAPLDLPRLFEKFYRSGRREAYQQRGTGLGLAIVKSIAERHKGRVWVESQLGRGSTFYFEIPADPQPVDIFPEG</sequence>
<dbReference type="InterPro" id="IPR000014">
    <property type="entry name" value="PAS"/>
</dbReference>
<reference evidence="17" key="1">
    <citation type="submission" date="2015-07" db="EMBL/GenBank/DDBJ databases">
        <title>Draft Genome Sequences of Anaerolinea thermolimosa IMO-1, Bellilinea caldifistulae GOMI-1, Leptolinea tardivitalis YMTK-2, Levilinea saccharolytica KIBI-1,Longilinea arvoryzae KOME-1, Previously Described as Members of the Anaerolineaceae (Chloroflexi).</title>
        <authorList>
            <person name="Sekiguchi Y."/>
            <person name="Ohashi A."/>
            <person name="Matsuura N."/>
            <person name="Tourlousse M.D."/>
        </authorList>
    </citation>
    <scope>NUCLEOTIDE SEQUENCE [LARGE SCALE GENOMIC DNA]</scope>
    <source>
        <strain evidence="17">KOME-1</strain>
    </source>
</reference>
<dbReference type="InterPro" id="IPR035965">
    <property type="entry name" value="PAS-like_dom_sf"/>
</dbReference>
<feature type="domain" description="HAMP" evidence="16">
    <location>
        <begin position="539"/>
        <end position="591"/>
    </location>
</feature>
<keyword evidence="6 13" id="KW-0812">Transmembrane</keyword>
<evidence type="ECO:0000256" key="5">
    <source>
        <dbReference type="ARBA" id="ARBA00022679"/>
    </source>
</evidence>
<accession>A0A0S7BJ93</accession>
<feature type="transmembrane region" description="Helical" evidence="13">
    <location>
        <begin position="23"/>
        <end position="41"/>
    </location>
</feature>
<keyword evidence="12 13" id="KW-0472">Membrane</keyword>
<dbReference type="GO" id="GO:0007234">
    <property type="term" value="P:osmosensory signaling via phosphorelay pathway"/>
    <property type="evidence" value="ECO:0007669"/>
    <property type="project" value="TreeGrafter"/>
</dbReference>
<evidence type="ECO:0000256" key="6">
    <source>
        <dbReference type="ARBA" id="ARBA00022692"/>
    </source>
</evidence>
<dbReference type="Pfam" id="PF00672">
    <property type="entry name" value="HAMP"/>
    <property type="match status" value="1"/>
</dbReference>
<dbReference type="SUPFAM" id="SSF158472">
    <property type="entry name" value="HAMP domain-like"/>
    <property type="match status" value="1"/>
</dbReference>
<evidence type="ECO:0000256" key="10">
    <source>
        <dbReference type="ARBA" id="ARBA00022989"/>
    </source>
</evidence>
<dbReference type="SMART" id="SM00387">
    <property type="entry name" value="HATPase_c"/>
    <property type="match status" value="1"/>
</dbReference>
<dbReference type="SMART" id="SM00065">
    <property type="entry name" value="GAF"/>
    <property type="match status" value="1"/>
</dbReference>
<dbReference type="CDD" id="cd00075">
    <property type="entry name" value="HATPase"/>
    <property type="match status" value="1"/>
</dbReference>
<dbReference type="CDD" id="cd06225">
    <property type="entry name" value="HAMP"/>
    <property type="match status" value="1"/>
</dbReference>
<feature type="transmembrane region" description="Helical" evidence="13">
    <location>
        <begin position="511"/>
        <end position="534"/>
    </location>
</feature>
<dbReference type="SUPFAM" id="SSF55781">
    <property type="entry name" value="GAF domain-like"/>
    <property type="match status" value="1"/>
</dbReference>
<evidence type="ECO:0000256" key="2">
    <source>
        <dbReference type="ARBA" id="ARBA00004141"/>
    </source>
</evidence>
<evidence type="ECO:0000259" key="16">
    <source>
        <dbReference type="PROSITE" id="PS50885"/>
    </source>
</evidence>
<keyword evidence="7" id="KW-0547">Nucleotide-binding</keyword>
<proteinExistence type="predicted"/>
<dbReference type="Proteomes" id="UP000055060">
    <property type="component" value="Unassembled WGS sequence"/>
</dbReference>
<dbReference type="PANTHER" id="PTHR42878">
    <property type="entry name" value="TWO-COMPONENT HISTIDINE KINASE"/>
    <property type="match status" value="1"/>
</dbReference>
<dbReference type="AlphaFoldDB" id="A0A0S7BJ93"/>
<dbReference type="GO" id="GO:0005524">
    <property type="term" value="F:ATP binding"/>
    <property type="evidence" value="ECO:0007669"/>
    <property type="project" value="UniProtKB-KW"/>
</dbReference>
<dbReference type="Gene3D" id="3.30.565.10">
    <property type="entry name" value="Histidine kinase-like ATPase, C-terminal domain"/>
    <property type="match status" value="1"/>
</dbReference>
<dbReference type="SUPFAM" id="SSF55785">
    <property type="entry name" value="PYP-like sensor domain (PAS domain)"/>
    <property type="match status" value="1"/>
</dbReference>
<dbReference type="RefSeq" id="WP_075073684.1">
    <property type="nucleotide sequence ID" value="NZ_DF967972.1"/>
</dbReference>
<dbReference type="Gene3D" id="3.30.450.20">
    <property type="entry name" value="PAS domain"/>
    <property type="match status" value="2"/>
</dbReference>
<dbReference type="OrthoDB" id="9767900at2"/>
<dbReference type="STRING" id="360412.LARV_02193"/>
<dbReference type="GO" id="GO:0016020">
    <property type="term" value="C:membrane"/>
    <property type="evidence" value="ECO:0007669"/>
    <property type="project" value="UniProtKB-SubCell"/>
</dbReference>
<dbReference type="InterPro" id="IPR003594">
    <property type="entry name" value="HATPase_dom"/>
</dbReference>
<dbReference type="InterPro" id="IPR003660">
    <property type="entry name" value="HAMP_dom"/>
</dbReference>
<evidence type="ECO:0000256" key="12">
    <source>
        <dbReference type="ARBA" id="ARBA00023136"/>
    </source>
</evidence>
<gene>
    <name evidence="17" type="ORF">LARV_02193</name>
</gene>
<dbReference type="SUPFAM" id="SSF47384">
    <property type="entry name" value="Homodimeric domain of signal transducing histidine kinase"/>
    <property type="match status" value="1"/>
</dbReference>
<dbReference type="EC" id="2.7.13.3" evidence="3"/>
<dbReference type="PRINTS" id="PR00344">
    <property type="entry name" value="BCTRLSENSOR"/>
</dbReference>
<dbReference type="GO" id="GO:0030295">
    <property type="term" value="F:protein kinase activator activity"/>
    <property type="evidence" value="ECO:0007669"/>
    <property type="project" value="TreeGrafter"/>
</dbReference>
<evidence type="ECO:0000259" key="15">
    <source>
        <dbReference type="PROSITE" id="PS50112"/>
    </source>
</evidence>
<dbReference type="InterPro" id="IPR036890">
    <property type="entry name" value="HATPase_C_sf"/>
</dbReference>
<dbReference type="InterPro" id="IPR050351">
    <property type="entry name" value="BphY/WalK/GraS-like"/>
</dbReference>
<evidence type="ECO:0000256" key="13">
    <source>
        <dbReference type="SAM" id="Phobius"/>
    </source>
</evidence>
<feature type="transmembrane region" description="Helical" evidence="13">
    <location>
        <begin position="133"/>
        <end position="153"/>
    </location>
</feature>
<evidence type="ECO:0000313" key="17">
    <source>
        <dbReference type="EMBL" id="GAP14424.1"/>
    </source>
</evidence>
<dbReference type="InterPro" id="IPR013656">
    <property type="entry name" value="PAS_4"/>
</dbReference>
<feature type="transmembrane region" description="Helical" evidence="13">
    <location>
        <begin position="53"/>
        <end position="73"/>
    </location>
</feature>
<dbReference type="InterPro" id="IPR003018">
    <property type="entry name" value="GAF"/>
</dbReference>
<evidence type="ECO:0000256" key="4">
    <source>
        <dbReference type="ARBA" id="ARBA00022553"/>
    </source>
</evidence>
<dbReference type="Pfam" id="PF13185">
    <property type="entry name" value="GAF_2"/>
    <property type="match status" value="1"/>
</dbReference>
<dbReference type="InterPro" id="IPR005467">
    <property type="entry name" value="His_kinase_dom"/>
</dbReference>
<evidence type="ECO:0000259" key="14">
    <source>
        <dbReference type="PROSITE" id="PS50109"/>
    </source>
</evidence>